<sequence>MSEKGSNKSSDESDDMDCGEGEGAAVPVKSIATQSAPHSPAVSASAENSEVPAISSRNASVKRRQTEKLVRSVIPVLNKDTVSSDTYDPDMLLNKKIQQQVFSGHRMKSSRTPDIPKLLNTRSMNISIENERYSTPKNHHGSFDNRSEELKKGIEKRFGKLKDDIKSKEILECFFIPNHEKLKDILQVSPKTIGERLSSPSQKKFKHTQKKQEEPSFHPEICEKSKKIDEKNQNTEPRYEKLHKNYKIKSSKELAQAKVSNEEIIRTTITILEPEPQEPFHPVLNQRSKNLIRTVPFEENYALHRQNSANHVLPINLCTSPNSEKVLIDMFTREFNEYIDPDTEEISYSHLMEILRGLHFLLENEKNAEGEKEIAIKLWEQLEENDRVNKDRLLMFLMAVMSYKPYLLYKNRQNLIAPEESDRIHKKYAMLYQNRVSVKNKSNVNKTFKHTYDFSFKPEINENYKSMFESQSSDTLKVEDRLMEKMFLNSIKIDKLKDQHVKGKESECTFKPQLLSKFKKGSEKKETNKETIAKEYLNLVNGIPDRNEALYSLASVKIEKFKKSISFKEQKSSEESLLFPFSPRTIKMPKEALSPKVVGSDKTIERLSRAREDKLIQQVAAEKGFPFQGQKKLPKTSIENKEKPQKITESKEKDPEKEKKFKEWEQKKLKEMKQQKDKQKQKQELLEKQNLETQQQKIQELEEKRKQRLEKIQTSKEKQLKDKKKDNRSTRPFFFHVQGKEDRENNEENKQIILDDKPDSNQEEGFLDNEAVNISEKPINSTDGFEVSEISEIPLQVNYEDNNKEEKPHQENFRIEEPLQNKDEEEFKHTVNPEDKSKPVVNIEEDPKSVIVNPDENPKTIEESHKTTGISETAALEPASEEAKLE</sequence>
<evidence type="ECO:0000313" key="3">
    <source>
        <dbReference type="Proteomes" id="UP000187209"/>
    </source>
</evidence>
<feature type="compositionally biased region" description="Basic and acidic residues" evidence="1">
    <location>
        <begin position="801"/>
        <end position="838"/>
    </location>
</feature>
<dbReference type="PANTHER" id="PTHR38150:SF1">
    <property type="entry name" value="PFU DOMAIN-CONTAINING PROTEIN"/>
    <property type="match status" value="1"/>
</dbReference>
<feature type="region of interest" description="Disordered" evidence="1">
    <location>
        <begin position="626"/>
        <end position="696"/>
    </location>
</feature>
<feature type="region of interest" description="Disordered" evidence="1">
    <location>
        <begin position="195"/>
        <end position="217"/>
    </location>
</feature>
<dbReference type="Proteomes" id="UP000187209">
    <property type="component" value="Unassembled WGS sequence"/>
</dbReference>
<feature type="region of interest" description="Disordered" evidence="1">
    <location>
        <begin position="709"/>
        <end position="886"/>
    </location>
</feature>
<evidence type="ECO:0000313" key="2">
    <source>
        <dbReference type="EMBL" id="OMJ92015.1"/>
    </source>
</evidence>
<reference evidence="2 3" key="1">
    <citation type="submission" date="2016-11" db="EMBL/GenBank/DDBJ databases">
        <title>The macronuclear genome of Stentor coeruleus: a giant cell with tiny introns.</title>
        <authorList>
            <person name="Slabodnick M."/>
            <person name="Ruby J.G."/>
            <person name="Reiff S.B."/>
            <person name="Swart E.C."/>
            <person name="Gosai S."/>
            <person name="Prabakaran S."/>
            <person name="Witkowska E."/>
            <person name="Larue G.E."/>
            <person name="Fisher S."/>
            <person name="Freeman R.M."/>
            <person name="Gunawardena J."/>
            <person name="Chu W."/>
            <person name="Stover N.A."/>
            <person name="Gregory B.D."/>
            <person name="Nowacki M."/>
            <person name="Derisi J."/>
            <person name="Roy S.W."/>
            <person name="Marshall W.F."/>
            <person name="Sood P."/>
        </authorList>
    </citation>
    <scope>NUCLEOTIDE SEQUENCE [LARGE SCALE GENOMIC DNA]</scope>
    <source>
        <strain evidence="2">WM001</strain>
    </source>
</reference>
<comment type="caution">
    <text evidence="2">The sequence shown here is derived from an EMBL/GenBank/DDBJ whole genome shotgun (WGS) entry which is preliminary data.</text>
</comment>
<keyword evidence="3" id="KW-1185">Reference proteome</keyword>
<gene>
    <name evidence="2" type="ORF">SteCoe_5332</name>
</gene>
<dbReference type="PANTHER" id="PTHR38150">
    <property type="entry name" value="EF-HAND DOMAIN-CONTAINING PROTEIN"/>
    <property type="match status" value="1"/>
</dbReference>
<feature type="region of interest" description="Disordered" evidence="1">
    <location>
        <begin position="1"/>
        <end position="67"/>
    </location>
</feature>
<feature type="compositionally biased region" description="Low complexity" evidence="1">
    <location>
        <begin position="35"/>
        <end position="46"/>
    </location>
</feature>
<proteinExistence type="predicted"/>
<protein>
    <submittedName>
        <fullName evidence="2">Uncharacterized protein</fullName>
    </submittedName>
</protein>
<feature type="compositionally biased region" description="Basic and acidic residues" evidence="1">
    <location>
        <begin position="638"/>
        <end position="690"/>
    </location>
</feature>
<feature type="compositionally biased region" description="Basic and acidic residues" evidence="1">
    <location>
        <begin position="738"/>
        <end position="760"/>
    </location>
</feature>
<dbReference type="AlphaFoldDB" id="A0A1R2CSQ6"/>
<feature type="compositionally biased region" description="Basic and acidic residues" evidence="1">
    <location>
        <begin position="709"/>
        <end position="729"/>
    </location>
</feature>
<feature type="compositionally biased region" description="Basic and acidic residues" evidence="1">
    <location>
        <begin position="856"/>
        <end position="866"/>
    </location>
</feature>
<name>A0A1R2CSQ6_9CILI</name>
<accession>A0A1R2CSQ6</accession>
<feature type="compositionally biased region" description="Basic and acidic residues" evidence="1">
    <location>
        <begin position="1"/>
        <end position="11"/>
    </location>
</feature>
<dbReference type="EMBL" id="MPUH01000070">
    <property type="protein sequence ID" value="OMJ92015.1"/>
    <property type="molecule type" value="Genomic_DNA"/>
</dbReference>
<evidence type="ECO:0000256" key="1">
    <source>
        <dbReference type="SAM" id="MobiDB-lite"/>
    </source>
</evidence>
<organism evidence="2 3">
    <name type="scientific">Stentor coeruleus</name>
    <dbReference type="NCBI Taxonomy" id="5963"/>
    <lineage>
        <taxon>Eukaryota</taxon>
        <taxon>Sar</taxon>
        <taxon>Alveolata</taxon>
        <taxon>Ciliophora</taxon>
        <taxon>Postciliodesmatophora</taxon>
        <taxon>Heterotrichea</taxon>
        <taxon>Heterotrichida</taxon>
        <taxon>Stentoridae</taxon>
        <taxon>Stentor</taxon>
    </lineage>
</organism>